<keyword evidence="3" id="KW-1185">Reference proteome</keyword>
<reference evidence="3" key="1">
    <citation type="journal article" date="2019" name="Int. J. Syst. Evol. Microbiol.">
        <title>The Global Catalogue of Microorganisms (GCM) 10K type strain sequencing project: providing services to taxonomists for standard genome sequencing and annotation.</title>
        <authorList>
            <consortium name="The Broad Institute Genomics Platform"/>
            <consortium name="The Broad Institute Genome Sequencing Center for Infectious Disease"/>
            <person name="Wu L."/>
            <person name="Ma J."/>
        </authorList>
    </citation>
    <scope>NUCLEOTIDE SEQUENCE [LARGE SCALE GENOMIC DNA]</scope>
    <source>
        <strain evidence="3">JCM 3369</strain>
    </source>
</reference>
<name>A0ABW4JS41_9HYPH</name>
<gene>
    <name evidence="2" type="ORF">ACFSC7_02010</name>
</gene>
<evidence type="ECO:0000313" key="2">
    <source>
        <dbReference type="EMBL" id="MFD1694273.1"/>
    </source>
</evidence>
<proteinExistence type="predicted"/>
<sequence length="297" mass="31044">MMPFFPLAAGLLALGLFTDKALASCGTDTFVAYQGPGASGEAALQVSPADDQIQSLYGPSGDRPDGAQVIVITEGNEPFWLKPGDTLEEVATGLGLNAVALPSDPDCRPAPPPGGAGGLTFTEEEGLTVDKDDLTFREDEGLEVGPGGQPRDGLWRAEIGPSRMEGCPAMMQGLFPMAAGQAPGGMAGMAGERRLSFSRPFNPDALELSRTARVKWTRTGGSIWETKDMAAAQFAAIPAGEGGGSHLLWTLQVLSPQEITFRRSMEIVLPAEAAIVMGGSPGACRIVGTDRWIRVGD</sequence>
<organism evidence="2 3">
    <name type="scientific">Roseibium aestuarii</name>
    <dbReference type="NCBI Taxonomy" id="2600299"/>
    <lineage>
        <taxon>Bacteria</taxon>
        <taxon>Pseudomonadati</taxon>
        <taxon>Pseudomonadota</taxon>
        <taxon>Alphaproteobacteria</taxon>
        <taxon>Hyphomicrobiales</taxon>
        <taxon>Stappiaceae</taxon>
        <taxon>Roseibium</taxon>
    </lineage>
</organism>
<dbReference type="EMBL" id="JBHUFA010000001">
    <property type="protein sequence ID" value="MFD1694273.1"/>
    <property type="molecule type" value="Genomic_DNA"/>
</dbReference>
<feature type="chain" id="PRO_5045300405" evidence="1">
    <location>
        <begin position="24"/>
        <end position="297"/>
    </location>
</feature>
<evidence type="ECO:0000256" key="1">
    <source>
        <dbReference type="SAM" id="SignalP"/>
    </source>
</evidence>
<dbReference type="RefSeq" id="WP_149891859.1">
    <property type="nucleotide sequence ID" value="NZ_JBHUFA010000001.1"/>
</dbReference>
<keyword evidence="1" id="KW-0732">Signal</keyword>
<protein>
    <submittedName>
        <fullName evidence="2">Uncharacterized protein</fullName>
    </submittedName>
</protein>
<dbReference type="Proteomes" id="UP001597327">
    <property type="component" value="Unassembled WGS sequence"/>
</dbReference>
<accession>A0ABW4JS41</accession>
<feature type="signal peptide" evidence="1">
    <location>
        <begin position="1"/>
        <end position="23"/>
    </location>
</feature>
<evidence type="ECO:0000313" key="3">
    <source>
        <dbReference type="Proteomes" id="UP001597327"/>
    </source>
</evidence>
<comment type="caution">
    <text evidence="2">The sequence shown here is derived from an EMBL/GenBank/DDBJ whole genome shotgun (WGS) entry which is preliminary data.</text>
</comment>